<evidence type="ECO:0000259" key="5">
    <source>
        <dbReference type="PROSITE" id="PS50977"/>
    </source>
</evidence>
<organism evidence="6 7">
    <name type="scientific">Streptomyces subrutilus</name>
    <dbReference type="NCBI Taxonomy" id="36818"/>
    <lineage>
        <taxon>Bacteria</taxon>
        <taxon>Bacillati</taxon>
        <taxon>Actinomycetota</taxon>
        <taxon>Actinomycetes</taxon>
        <taxon>Kitasatosporales</taxon>
        <taxon>Streptomycetaceae</taxon>
        <taxon>Streptomyces</taxon>
    </lineage>
</organism>
<proteinExistence type="predicted"/>
<dbReference type="GO" id="GO:0003700">
    <property type="term" value="F:DNA-binding transcription factor activity"/>
    <property type="evidence" value="ECO:0007669"/>
    <property type="project" value="TreeGrafter"/>
</dbReference>
<dbReference type="PROSITE" id="PS50977">
    <property type="entry name" value="HTH_TETR_2"/>
    <property type="match status" value="1"/>
</dbReference>
<reference evidence="6" key="1">
    <citation type="journal article" date="2014" name="Int. J. Syst. Evol. Microbiol.">
        <title>Complete genome sequence of Corynebacterium casei LMG S-19264T (=DSM 44701T), isolated from a smear-ripened cheese.</title>
        <authorList>
            <consortium name="US DOE Joint Genome Institute (JGI-PGF)"/>
            <person name="Walter F."/>
            <person name="Albersmeier A."/>
            <person name="Kalinowski J."/>
            <person name="Ruckert C."/>
        </authorList>
    </citation>
    <scope>NUCLEOTIDE SEQUENCE</scope>
    <source>
        <strain evidence="6">JCM 4834</strain>
    </source>
</reference>
<comment type="caution">
    <text evidence="6">The sequence shown here is derived from an EMBL/GenBank/DDBJ whole genome shotgun (WGS) entry which is preliminary data.</text>
</comment>
<accession>A0A918R4Y3</accession>
<keyword evidence="1" id="KW-0805">Transcription regulation</keyword>
<dbReference type="InterPro" id="IPR009057">
    <property type="entry name" value="Homeodomain-like_sf"/>
</dbReference>
<keyword evidence="3" id="KW-0804">Transcription</keyword>
<evidence type="ECO:0000256" key="2">
    <source>
        <dbReference type="ARBA" id="ARBA00023125"/>
    </source>
</evidence>
<dbReference type="Proteomes" id="UP000634660">
    <property type="component" value="Unassembled WGS sequence"/>
</dbReference>
<dbReference type="GO" id="GO:0000976">
    <property type="term" value="F:transcription cis-regulatory region binding"/>
    <property type="evidence" value="ECO:0007669"/>
    <property type="project" value="TreeGrafter"/>
</dbReference>
<dbReference type="InterPro" id="IPR047923">
    <property type="entry name" value="ArpA-like"/>
</dbReference>
<dbReference type="InterPro" id="IPR001647">
    <property type="entry name" value="HTH_TetR"/>
</dbReference>
<dbReference type="EMBL" id="BMVX01000022">
    <property type="protein sequence ID" value="GGZ84884.1"/>
    <property type="molecule type" value="Genomic_DNA"/>
</dbReference>
<keyword evidence="2 4" id="KW-0238">DNA-binding</keyword>
<feature type="domain" description="HTH tetR-type" evidence="5">
    <location>
        <begin position="14"/>
        <end position="74"/>
    </location>
</feature>
<dbReference type="RefSeq" id="WP_229886776.1">
    <property type="nucleotide sequence ID" value="NZ_BMVX01000022.1"/>
</dbReference>
<reference evidence="6" key="2">
    <citation type="submission" date="2020-09" db="EMBL/GenBank/DDBJ databases">
        <authorList>
            <person name="Sun Q."/>
            <person name="Ohkuma M."/>
        </authorList>
    </citation>
    <scope>NUCLEOTIDE SEQUENCE</scope>
    <source>
        <strain evidence="6">JCM 4834</strain>
    </source>
</reference>
<dbReference type="InterPro" id="IPR050109">
    <property type="entry name" value="HTH-type_TetR-like_transc_reg"/>
</dbReference>
<gene>
    <name evidence="6" type="ORF">GCM10010371_50970</name>
</gene>
<evidence type="ECO:0000256" key="1">
    <source>
        <dbReference type="ARBA" id="ARBA00023015"/>
    </source>
</evidence>
<dbReference type="AlphaFoldDB" id="A0A918R4Y3"/>
<dbReference type="InterPro" id="IPR036271">
    <property type="entry name" value="Tet_transcr_reg_TetR-rel_C_sf"/>
</dbReference>
<dbReference type="PANTHER" id="PTHR30055:SF234">
    <property type="entry name" value="HTH-TYPE TRANSCRIPTIONAL REGULATOR BETI"/>
    <property type="match status" value="1"/>
</dbReference>
<dbReference type="Gene3D" id="1.10.357.10">
    <property type="entry name" value="Tetracycline Repressor, domain 2"/>
    <property type="match status" value="1"/>
</dbReference>
<dbReference type="PRINTS" id="PR00455">
    <property type="entry name" value="HTHTETR"/>
</dbReference>
<dbReference type="NCBIfam" id="NF041196">
    <property type="entry name" value="ScbR_bind_reg"/>
    <property type="match status" value="1"/>
</dbReference>
<dbReference type="Pfam" id="PF00440">
    <property type="entry name" value="TetR_N"/>
    <property type="match status" value="1"/>
</dbReference>
<sequence>MRTERPQVKQDRAVRTRQAILEAAALVFEERGYEAAKLSDIVNIAKVTKGALYFHFDSKEHLAQAVIDAQVASAPDAAPQEYKVQEFVDVGMIFSHRLRHDPLMRASARLTLDQTTLSLDRASPYAAWIELHVSLLTEAKARGELMSTVDPAVPSRLIVGSYAGLNVMAQMLELDLDEQVSALYTHVMPNVVVPSLAIRLDTAPGRGARALYGPQGTHPCTYGCASGIPVLATEDGDADPRAAATAAEAGA</sequence>
<dbReference type="PANTHER" id="PTHR30055">
    <property type="entry name" value="HTH-TYPE TRANSCRIPTIONAL REGULATOR RUTR"/>
    <property type="match status" value="1"/>
</dbReference>
<dbReference type="SUPFAM" id="SSF48498">
    <property type="entry name" value="Tetracyclin repressor-like, C-terminal domain"/>
    <property type="match status" value="1"/>
</dbReference>
<evidence type="ECO:0000256" key="3">
    <source>
        <dbReference type="ARBA" id="ARBA00023163"/>
    </source>
</evidence>
<evidence type="ECO:0000313" key="6">
    <source>
        <dbReference type="EMBL" id="GGZ84884.1"/>
    </source>
</evidence>
<name>A0A918R4Y3_9ACTN</name>
<dbReference type="SUPFAM" id="SSF46689">
    <property type="entry name" value="Homeodomain-like"/>
    <property type="match status" value="1"/>
</dbReference>
<evidence type="ECO:0000256" key="4">
    <source>
        <dbReference type="PROSITE-ProRule" id="PRU00335"/>
    </source>
</evidence>
<feature type="DNA-binding region" description="H-T-H motif" evidence="4">
    <location>
        <begin position="37"/>
        <end position="56"/>
    </location>
</feature>
<evidence type="ECO:0000313" key="7">
    <source>
        <dbReference type="Proteomes" id="UP000634660"/>
    </source>
</evidence>
<protein>
    <submittedName>
        <fullName evidence="6">Gamma-butyrolactone-binding protein</fullName>
    </submittedName>
</protein>